<keyword evidence="2" id="KW-1185">Reference proteome</keyword>
<organism evidence="1 2">
    <name type="scientific">Micromonospora costi</name>
    <dbReference type="NCBI Taxonomy" id="1530042"/>
    <lineage>
        <taxon>Bacteria</taxon>
        <taxon>Bacillati</taxon>
        <taxon>Actinomycetota</taxon>
        <taxon>Actinomycetes</taxon>
        <taxon>Micromonosporales</taxon>
        <taxon>Micromonosporaceae</taxon>
        <taxon>Micromonospora</taxon>
    </lineage>
</organism>
<dbReference type="Proteomes" id="UP000279968">
    <property type="component" value="Unassembled WGS sequence"/>
</dbReference>
<dbReference type="RefSeq" id="WP_120778882.1">
    <property type="nucleotide sequence ID" value="NZ_JBHLUP010000009.1"/>
</dbReference>
<accession>A0A3B0AED3</accession>
<comment type="caution">
    <text evidence="1">The sequence shown here is derived from an EMBL/GenBank/DDBJ whole genome shotgun (WGS) entry which is preliminary data.</text>
</comment>
<proteinExistence type="predicted"/>
<sequence>MLRWRPVRIRVFYELPLFVPVDIQVRAHDLIESGSFRQAVRVLRKQAQLDRSEAKVAASRLRSGEVLPDFPMPGGPDLASRVQGLRDSGRRKEAIFAVRSERNVGPVEAEAFVDSV</sequence>
<dbReference type="EMBL" id="RBAN01000001">
    <property type="protein sequence ID" value="RKN58723.1"/>
    <property type="molecule type" value="Genomic_DNA"/>
</dbReference>
<evidence type="ECO:0000313" key="1">
    <source>
        <dbReference type="EMBL" id="RKN58723.1"/>
    </source>
</evidence>
<evidence type="ECO:0008006" key="3">
    <source>
        <dbReference type="Google" id="ProtNLM"/>
    </source>
</evidence>
<name>A0A3B0AED3_9ACTN</name>
<protein>
    <recommendedName>
        <fullName evidence="3">Ribosomal protein L7/L12 C-terminal domain-containing protein</fullName>
    </recommendedName>
</protein>
<gene>
    <name evidence="1" type="ORF">D7193_09410</name>
</gene>
<evidence type="ECO:0000313" key="2">
    <source>
        <dbReference type="Proteomes" id="UP000279968"/>
    </source>
</evidence>
<dbReference type="AlphaFoldDB" id="A0A3B0AED3"/>
<dbReference type="OrthoDB" id="3540688at2"/>
<reference evidence="1 2" key="1">
    <citation type="journal article" date="2015" name="Int. J. Syst. Evol. Microbiol.">
        <title>Micromonospora costi sp. nov., isolated from a leaf of Costus speciosus.</title>
        <authorList>
            <person name="Thawai C."/>
        </authorList>
    </citation>
    <scope>NUCLEOTIDE SEQUENCE [LARGE SCALE GENOMIC DNA]</scope>
    <source>
        <strain evidence="1 2">CS1-12</strain>
    </source>
</reference>